<geneLocation type="mitochondrion" evidence="3"/>
<dbReference type="SUPFAM" id="SSF55608">
    <property type="entry name" value="Homing endonucleases"/>
    <property type="match status" value="1"/>
</dbReference>
<evidence type="ECO:0000313" key="3">
    <source>
        <dbReference type="EMBL" id="AUN28251.1"/>
    </source>
</evidence>
<dbReference type="AlphaFoldDB" id="A0A2I6QCZ7"/>
<evidence type="ECO:0000256" key="1">
    <source>
        <dbReference type="ARBA" id="ARBA00002670"/>
    </source>
</evidence>
<feature type="domain" description="Homing endonuclease LAGLIDADG" evidence="2">
    <location>
        <begin position="38"/>
        <end position="208"/>
    </location>
</feature>
<dbReference type="EMBL" id="KY911097">
    <property type="protein sequence ID" value="AUN28251.1"/>
    <property type="molecule type" value="Genomic_DNA"/>
</dbReference>
<reference evidence="3" key="1">
    <citation type="submission" date="2017-04" db="EMBL/GenBank/DDBJ databases">
        <authorList>
            <person name="Afonso C.L."/>
            <person name="Miller P.J."/>
            <person name="Scott M.A."/>
            <person name="Spackman E."/>
            <person name="Goraichik I."/>
            <person name="Dimitrov K.M."/>
            <person name="Suarez D.L."/>
            <person name="Swayne D.E."/>
        </authorList>
    </citation>
    <scope>NUCLEOTIDE SEQUENCE</scope>
</reference>
<keyword evidence="3" id="KW-0496">Mitochondrion</keyword>
<proteinExistence type="predicted"/>
<comment type="function">
    <text evidence="1">Mitochondrial DNA endonuclease involved in intron homing.</text>
</comment>
<evidence type="ECO:0000259" key="2">
    <source>
        <dbReference type="Pfam" id="PF03161"/>
    </source>
</evidence>
<sequence>MFIFESIILISIYNHENKIVKRVLSDRRIGPHHKDIISIFYGCLLGDSHAEQHGNGTRLSISQESNRKEYILWLHSIIAYYGYCYPSIPKVQTRLGAKGKLRYILRFHTFTYSSFNELRHKWYHNNIKVIPKDIEQYLTPLAIAIWTIDDGSRVGKSIKWCTNSFTYEDCTYLSQVIYKLYKIKTSIHSTGTPNQYNIYVLKESMPNLRELIKPYMVPSMLYKLGILNWIRN</sequence>
<accession>A0A2I6QCZ7</accession>
<dbReference type="Gene3D" id="3.10.28.10">
    <property type="entry name" value="Homing endonucleases"/>
    <property type="match status" value="2"/>
</dbReference>
<dbReference type="InterPro" id="IPR004860">
    <property type="entry name" value="LAGLIDADG_dom"/>
</dbReference>
<name>A0A2I6QCZ7_9BASI</name>
<dbReference type="InterPro" id="IPR027434">
    <property type="entry name" value="Homing_endonucl"/>
</dbReference>
<dbReference type="Pfam" id="PF03161">
    <property type="entry name" value="LAGLIDADG_2"/>
    <property type="match status" value="1"/>
</dbReference>
<dbReference type="GO" id="GO:0004519">
    <property type="term" value="F:endonuclease activity"/>
    <property type="evidence" value="ECO:0007669"/>
    <property type="project" value="InterPro"/>
</dbReference>
<protein>
    <recommendedName>
        <fullName evidence="2">Homing endonuclease LAGLIDADG domain-containing protein</fullName>
    </recommendedName>
</protein>
<gene>
    <name evidence="3" type="primary">orf232</name>
</gene>
<organism evidence="3">
    <name type="scientific">Malassezia slooffiae</name>
    <dbReference type="NCBI Taxonomy" id="76776"/>
    <lineage>
        <taxon>Eukaryota</taxon>
        <taxon>Fungi</taxon>
        <taxon>Dikarya</taxon>
        <taxon>Basidiomycota</taxon>
        <taxon>Ustilaginomycotina</taxon>
        <taxon>Malasseziomycetes</taxon>
        <taxon>Malasseziales</taxon>
        <taxon>Malasseziaceae</taxon>
        <taxon>Malassezia</taxon>
    </lineage>
</organism>